<dbReference type="CDD" id="cd19172">
    <property type="entry name" value="SET_SETD2"/>
    <property type="match status" value="1"/>
</dbReference>
<dbReference type="InterPro" id="IPR025788">
    <property type="entry name" value="Set2_fungi"/>
</dbReference>
<evidence type="ECO:0000256" key="6">
    <source>
        <dbReference type="ARBA" id="ARBA00022454"/>
    </source>
</evidence>
<dbReference type="EMBL" id="CP034205">
    <property type="protein sequence ID" value="QBZ56491.1"/>
    <property type="molecule type" value="Genomic_DNA"/>
</dbReference>
<dbReference type="PROSITE" id="PS50868">
    <property type="entry name" value="POST_SET"/>
    <property type="match status" value="1"/>
</dbReference>
<dbReference type="InterPro" id="IPR013257">
    <property type="entry name" value="SRI"/>
</dbReference>
<dbReference type="SUPFAM" id="SSF82199">
    <property type="entry name" value="SET domain"/>
    <property type="match status" value="1"/>
</dbReference>
<feature type="region of interest" description="Disordered" evidence="16">
    <location>
        <begin position="920"/>
        <end position="946"/>
    </location>
</feature>
<protein>
    <recommendedName>
        <fullName evidence="5">Histone-lysine N-methyltransferase, H3 lysine-36 specific</fullName>
        <ecNumber evidence="4">2.1.1.359</ecNumber>
    </recommendedName>
    <alternativeName>
        <fullName evidence="14">SET domain-containing protein 2</fullName>
    </alternativeName>
</protein>
<dbReference type="InterPro" id="IPR036020">
    <property type="entry name" value="WW_dom_sf"/>
</dbReference>
<evidence type="ECO:0000256" key="5">
    <source>
        <dbReference type="ARBA" id="ARBA00018028"/>
    </source>
</evidence>
<dbReference type="AlphaFoldDB" id="A0A4P7N5S1"/>
<comment type="subcellular location">
    <subcellularLocation>
        <location evidence="3">Chromosome</location>
    </subcellularLocation>
    <subcellularLocation>
        <location evidence="2">Nucleus</location>
    </subcellularLocation>
</comment>
<feature type="compositionally biased region" description="Polar residues" evidence="16">
    <location>
        <begin position="624"/>
        <end position="638"/>
    </location>
</feature>
<dbReference type="GO" id="GO:0140955">
    <property type="term" value="F:histone H3K36 trimethyltransferase activity"/>
    <property type="evidence" value="ECO:0007669"/>
    <property type="project" value="UniProtKB-EC"/>
</dbReference>
<dbReference type="GO" id="GO:0006355">
    <property type="term" value="P:regulation of DNA-templated transcription"/>
    <property type="evidence" value="ECO:0007669"/>
    <property type="project" value="InterPro"/>
</dbReference>
<evidence type="ECO:0000256" key="4">
    <source>
        <dbReference type="ARBA" id="ARBA00012178"/>
    </source>
</evidence>
<dbReference type="SUPFAM" id="SSF51045">
    <property type="entry name" value="WW domain"/>
    <property type="match status" value="1"/>
</dbReference>
<evidence type="ECO:0000256" key="11">
    <source>
        <dbReference type="ARBA" id="ARBA00023015"/>
    </source>
</evidence>
<feature type="region of interest" description="Disordered" evidence="16">
    <location>
        <begin position="740"/>
        <end position="894"/>
    </location>
</feature>
<gene>
    <name evidence="17" type="ORF">PoMZ_01400</name>
</gene>
<dbReference type="InterPro" id="IPR044437">
    <property type="entry name" value="SETD2/Set2_SET"/>
</dbReference>
<sequence>MDDDDKSKVQLVDKEGRAEPEVNGNGIVKMETQNSATDSAQRSRSPSSMLRDGETQTVDDGDKISPRNASPDAKSTRKNPQQLPMRTSKLFSHLADVTEEASRGFAILSDCVYASKALGNSGQETLDCDCEEDWRDGLNHACAEDSDCINRVTKIECVSGNCGDGCQNQRFQRKQYANVSVIKTENKGYGLRADANLEPNDFVFEYIGEVIGEELFRSRLMKYDTQRLEHFYFMSLTRTEYVDATKKGNLGRFCNHSCNPNCYVDKWVVGDKLRMGIFAMRAIKAGEELCFNYNVDRYGANPQRCYCGESNCSGILGGKTQTERTTKLPLAMIEALGIDDGDHWESSVRKPRKKKAGESEEEYVGSIQPRKLEDGEVGVVMSTLRSCKEKWVATKLLHRILAVDEERVLNRVVKFHGYEYLKTTLNTFKDDNEVVFQVLSILYKLPRVTRNKIDDSNIEPLITELSNSKHEEIAAESKKLLEVWKTLQVGYRIPRAKADRSARDNAGSFFDDRRQQAREAASAPLPRAPSPVRNAPTGPRSSMPQRNPHYVPPRRKYPQQPPRDAPALPSGWRSAIDQRTGRQYYWETANPDKKSWVRPTSEMAKANAALQAQKIQDIINQCAQPTPKPSSATHTPQPVGTPVAEPKRETWRSWPADKQRRLYENTIFPHIKYVADKYYKRLPKEDLKKFVKDVNKTLAASDYKHGRVNDPSKVEEKQQSKIRKYTRDFLDKAVKKHELRQAEKASANNKSLEDGAAEPSGSTLSGAAEGSKKSPPGTDARVQSTNDSAPRSADSPDSSATDLKRKRGESHDVENVEGAAADLTPGYTPLAKRVKETDVEEPSPPPPPPTPPPLDELDDAVMIEEATEGRRLREHEDELRLENEEAHRLQQDAVEQKRLREHEEALERENQETLLALQTDQRGPEPDGDTPMANNVNGTKMGTVMV</sequence>
<dbReference type="PROSITE" id="PS50280">
    <property type="entry name" value="SET"/>
    <property type="match status" value="1"/>
</dbReference>
<keyword evidence="13" id="KW-0539">Nucleus</keyword>
<dbReference type="InterPro" id="IPR046341">
    <property type="entry name" value="SET_dom_sf"/>
</dbReference>
<dbReference type="OMA" id="AQSQPCY"/>
<comment type="catalytic activity">
    <reaction evidence="15">
        <text>L-lysyl(36)-[histone H3] + 3 S-adenosyl-L-methionine = N(6),N(6),N(6)-trimethyl-L-lysyl(36)-[histone H3] + 3 S-adenosyl-L-homocysteine + 3 H(+)</text>
        <dbReference type="Rhea" id="RHEA:60324"/>
        <dbReference type="Rhea" id="RHEA-COMP:9785"/>
        <dbReference type="Rhea" id="RHEA-COMP:15536"/>
        <dbReference type="ChEBI" id="CHEBI:15378"/>
        <dbReference type="ChEBI" id="CHEBI:29969"/>
        <dbReference type="ChEBI" id="CHEBI:57856"/>
        <dbReference type="ChEBI" id="CHEBI:59789"/>
        <dbReference type="ChEBI" id="CHEBI:61961"/>
        <dbReference type="EC" id="2.1.1.359"/>
    </reaction>
</comment>
<dbReference type="InterPro" id="IPR035441">
    <property type="entry name" value="TFIIS/LEDGF_dom_sf"/>
</dbReference>
<evidence type="ECO:0000256" key="2">
    <source>
        <dbReference type="ARBA" id="ARBA00004123"/>
    </source>
</evidence>
<evidence type="ECO:0000256" key="13">
    <source>
        <dbReference type="ARBA" id="ARBA00023242"/>
    </source>
</evidence>
<evidence type="ECO:0000256" key="3">
    <source>
        <dbReference type="ARBA" id="ARBA00004286"/>
    </source>
</evidence>
<reference evidence="17 18" key="1">
    <citation type="journal article" date="2019" name="Mol. Biol. Evol.">
        <title>Blast fungal genomes show frequent chromosomal changes, gene gains and losses, and effector gene turnover.</title>
        <authorList>
            <person name="Gomez Luciano L.B."/>
            <person name="Jason Tsai I."/>
            <person name="Chuma I."/>
            <person name="Tosa Y."/>
            <person name="Chen Y.H."/>
            <person name="Li J.Y."/>
            <person name="Li M.Y."/>
            <person name="Jade Lu M.Y."/>
            <person name="Nakayashiki H."/>
            <person name="Li W.H."/>
        </authorList>
    </citation>
    <scope>NUCLEOTIDE SEQUENCE [LARGE SCALE GENOMIC DNA]</scope>
    <source>
        <strain evidence="17">MZ5-1-6</strain>
    </source>
</reference>
<dbReference type="InterPro" id="IPR017923">
    <property type="entry name" value="TFIIS_N"/>
</dbReference>
<dbReference type="SMART" id="SM00317">
    <property type="entry name" value="SET"/>
    <property type="match status" value="1"/>
</dbReference>
<dbReference type="Pfam" id="PF00856">
    <property type="entry name" value="SET"/>
    <property type="match status" value="1"/>
</dbReference>
<proteinExistence type="predicted"/>
<dbReference type="GO" id="GO:0032259">
    <property type="term" value="P:methylation"/>
    <property type="evidence" value="ECO:0007669"/>
    <property type="project" value="UniProtKB-KW"/>
</dbReference>
<dbReference type="InterPro" id="IPR050777">
    <property type="entry name" value="SET2_Histone-Lys_MeTrsfase"/>
</dbReference>
<dbReference type="PROSITE" id="PS50020">
    <property type="entry name" value="WW_DOMAIN_2"/>
    <property type="match status" value="1"/>
</dbReference>
<dbReference type="InterPro" id="IPR001202">
    <property type="entry name" value="WW_dom"/>
</dbReference>
<dbReference type="InterPro" id="IPR038190">
    <property type="entry name" value="SRI_sf"/>
</dbReference>
<dbReference type="Pfam" id="PF17907">
    <property type="entry name" value="AWS"/>
    <property type="match status" value="1"/>
</dbReference>
<dbReference type="GO" id="GO:0005634">
    <property type="term" value="C:nucleus"/>
    <property type="evidence" value="ECO:0007669"/>
    <property type="project" value="UniProtKB-SubCell"/>
</dbReference>
<dbReference type="Proteomes" id="UP000294847">
    <property type="component" value="Chromosome 2"/>
</dbReference>
<keyword evidence="9" id="KW-0808">Transferase</keyword>
<dbReference type="InterPro" id="IPR006560">
    <property type="entry name" value="AWS_dom"/>
</dbReference>
<evidence type="ECO:0000256" key="7">
    <source>
        <dbReference type="ARBA" id="ARBA00022491"/>
    </source>
</evidence>
<evidence type="ECO:0000256" key="9">
    <source>
        <dbReference type="ARBA" id="ARBA00022679"/>
    </source>
</evidence>
<name>A0A4P7N5S1_PYROR</name>
<dbReference type="SMART" id="SM00508">
    <property type="entry name" value="PostSET"/>
    <property type="match status" value="1"/>
</dbReference>
<dbReference type="PANTHER" id="PTHR22884">
    <property type="entry name" value="SET DOMAIN PROTEINS"/>
    <property type="match status" value="1"/>
</dbReference>
<accession>A0A4P7N5S1</accession>
<dbReference type="PROSITE" id="PS51215">
    <property type="entry name" value="AWS"/>
    <property type="match status" value="1"/>
</dbReference>
<evidence type="ECO:0000256" key="8">
    <source>
        <dbReference type="ARBA" id="ARBA00022603"/>
    </source>
</evidence>
<evidence type="ECO:0000256" key="16">
    <source>
        <dbReference type="SAM" id="MobiDB-lite"/>
    </source>
</evidence>
<dbReference type="InterPro" id="IPR001214">
    <property type="entry name" value="SET_dom"/>
</dbReference>
<dbReference type="VEuPathDB" id="FungiDB:M_BR32_EuGene_00013081"/>
<dbReference type="Gene3D" id="1.10.1740.100">
    <property type="entry name" value="Set2, Rpb1 interacting domain"/>
    <property type="match status" value="1"/>
</dbReference>
<feature type="compositionally biased region" description="Basic and acidic residues" evidence="16">
    <location>
        <begin position="867"/>
        <end position="894"/>
    </location>
</feature>
<keyword evidence="10" id="KW-0949">S-adenosyl-L-methionine</keyword>
<keyword evidence="11" id="KW-0805">Transcription regulation</keyword>
<dbReference type="Gene3D" id="2.170.270.10">
    <property type="entry name" value="SET domain"/>
    <property type="match status" value="1"/>
</dbReference>
<dbReference type="FunFam" id="2.170.270.10:FF:000033">
    <property type="entry name" value="Histone-lysine N-methyltransferase"/>
    <property type="match status" value="1"/>
</dbReference>
<keyword evidence="8" id="KW-0489">Methyltransferase</keyword>
<dbReference type="SUPFAM" id="SSF47676">
    <property type="entry name" value="Conserved domain common to transcription factors TFIIS, elongin A, CRSP70"/>
    <property type="match status" value="1"/>
</dbReference>
<feature type="compositionally biased region" description="Low complexity" evidence="16">
    <location>
        <begin position="787"/>
        <end position="800"/>
    </location>
</feature>
<feature type="compositionally biased region" description="Pro residues" evidence="16">
    <location>
        <begin position="842"/>
        <end position="854"/>
    </location>
</feature>
<dbReference type="InterPro" id="IPR003616">
    <property type="entry name" value="Post-SET_dom"/>
</dbReference>
<dbReference type="EC" id="2.1.1.359" evidence="4"/>
<feature type="region of interest" description="Disordered" evidence="16">
    <location>
        <begin position="702"/>
        <end position="721"/>
    </location>
</feature>
<feature type="region of interest" description="Disordered" evidence="16">
    <location>
        <begin position="624"/>
        <end position="652"/>
    </location>
</feature>
<comment type="function">
    <text evidence="1">Histone methyltransferase that trimethylates histone H3 'Lys-36' forming H3K36me3. Involved in transcription elongation as well as in transcription repression.</text>
</comment>
<dbReference type="Pfam" id="PF08711">
    <property type="entry name" value="Med26"/>
    <property type="match status" value="1"/>
</dbReference>
<dbReference type="Gene3D" id="2.20.70.10">
    <property type="match status" value="1"/>
</dbReference>
<evidence type="ECO:0000256" key="12">
    <source>
        <dbReference type="ARBA" id="ARBA00023163"/>
    </source>
</evidence>
<feature type="compositionally biased region" description="Basic and acidic residues" evidence="16">
    <location>
        <begin position="1"/>
        <end position="20"/>
    </location>
</feature>
<organism evidence="17 18">
    <name type="scientific">Pyricularia oryzae</name>
    <name type="common">Rice blast fungus</name>
    <name type="synonym">Magnaporthe oryzae</name>
    <dbReference type="NCBI Taxonomy" id="318829"/>
    <lineage>
        <taxon>Eukaryota</taxon>
        <taxon>Fungi</taxon>
        <taxon>Dikarya</taxon>
        <taxon>Ascomycota</taxon>
        <taxon>Pezizomycotina</taxon>
        <taxon>Sordariomycetes</taxon>
        <taxon>Sordariomycetidae</taxon>
        <taxon>Magnaporthales</taxon>
        <taxon>Pyriculariaceae</taxon>
        <taxon>Pyricularia</taxon>
    </lineage>
</organism>
<evidence type="ECO:0000256" key="1">
    <source>
        <dbReference type="ARBA" id="ARBA00003901"/>
    </source>
</evidence>
<keyword evidence="6" id="KW-0158">Chromosome</keyword>
<feature type="region of interest" description="Disordered" evidence="16">
    <location>
        <begin position="496"/>
        <end position="572"/>
    </location>
</feature>
<evidence type="ECO:0000256" key="10">
    <source>
        <dbReference type="ARBA" id="ARBA00022691"/>
    </source>
</evidence>
<dbReference type="SMART" id="SM00570">
    <property type="entry name" value="AWS"/>
    <property type="match status" value="1"/>
</dbReference>
<dbReference type="PROSITE" id="PS51568">
    <property type="entry name" value="SAM_MT43_SET2_1"/>
    <property type="match status" value="1"/>
</dbReference>
<evidence type="ECO:0000256" key="14">
    <source>
        <dbReference type="ARBA" id="ARBA00030091"/>
    </source>
</evidence>
<feature type="compositionally biased region" description="Polar residues" evidence="16">
    <location>
        <begin position="31"/>
        <end position="48"/>
    </location>
</feature>
<keyword evidence="12" id="KW-0804">Transcription</keyword>
<evidence type="ECO:0000256" key="15">
    <source>
        <dbReference type="ARBA" id="ARBA00047545"/>
    </source>
</evidence>
<dbReference type="SMR" id="A0A4P7N5S1"/>
<dbReference type="GO" id="GO:0005694">
    <property type="term" value="C:chromosome"/>
    <property type="evidence" value="ECO:0007669"/>
    <property type="project" value="UniProtKB-SubCell"/>
</dbReference>
<feature type="compositionally biased region" description="Acidic residues" evidence="16">
    <location>
        <begin position="855"/>
        <end position="866"/>
    </location>
</feature>
<keyword evidence="7" id="KW-0678">Repressor</keyword>
<evidence type="ECO:0000313" key="18">
    <source>
        <dbReference type="Proteomes" id="UP000294847"/>
    </source>
</evidence>
<dbReference type="Pfam" id="PF08236">
    <property type="entry name" value="SRI"/>
    <property type="match status" value="1"/>
</dbReference>
<feature type="region of interest" description="Disordered" evidence="16">
    <location>
        <begin position="1"/>
        <end position="85"/>
    </location>
</feature>
<evidence type="ECO:0000313" key="17">
    <source>
        <dbReference type="EMBL" id="QBZ56491.1"/>
    </source>
</evidence>